<feature type="transmembrane region" description="Helical" evidence="2">
    <location>
        <begin position="186"/>
        <end position="208"/>
    </location>
</feature>
<evidence type="ECO:0000256" key="1">
    <source>
        <dbReference type="SAM" id="MobiDB-lite"/>
    </source>
</evidence>
<feature type="region of interest" description="Disordered" evidence="1">
    <location>
        <begin position="41"/>
        <end position="70"/>
    </location>
</feature>
<organism evidence="4 5">
    <name type="scientific">Quercus suber</name>
    <name type="common">Cork oak</name>
    <dbReference type="NCBI Taxonomy" id="58331"/>
    <lineage>
        <taxon>Eukaryota</taxon>
        <taxon>Viridiplantae</taxon>
        <taxon>Streptophyta</taxon>
        <taxon>Embryophyta</taxon>
        <taxon>Tracheophyta</taxon>
        <taxon>Spermatophyta</taxon>
        <taxon>Magnoliopsida</taxon>
        <taxon>eudicotyledons</taxon>
        <taxon>Gunneridae</taxon>
        <taxon>Pentapetalae</taxon>
        <taxon>rosids</taxon>
        <taxon>fabids</taxon>
        <taxon>Fagales</taxon>
        <taxon>Fagaceae</taxon>
        <taxon>Quercus</taxon>
    </lineage>
</organism>
<accession>A0AAW0LUC6</accession>
<evidence type="ECO:0000259" key="3">
    <source>
        <dbReference type="Pfam" id="PF07786"/>
    </source>
</evidence>
<dbReference type="AlphaFoldDB" id="A0AAW0LUC6"/>
<keyword evidence="5" id="KW-1185">Reference proteome</keyword>
<keyword evidence="2" id="KW-0812">Transmembrane</keyword>
<feature type="transmembrane region" description="Helical" evidence="2">
    <location>
        <begin position="110"/>
        <end position="130"/>
    </location>
</feature>
<sequence>MAMYEPIRGHDEEEEEKKKRGVECCSGDVVVVVDDVEMAVHSRSSASASKIEDEGSKQRRLHQPPPKPQSQRLVSLDVFRGLTVALMILVDNAGGVLPAINHSPWNGVTLADFVMPFFLFIVGVSLALTYKKLSCSTVATRKAIVRTLKLLILGLFFQGGFLHGINDLTYGVDIEQIRWLGILQRIAIAVFALMLTTLYLFLLYGLYVPDWEYQIPIKASSSAPKMFSVKCGVRGDTGPACNAVGMIDRKILGINHLYRRPVYARTEQCSINSPDYGPLPSDAPSWCQAPFDPEGLLSSVMAIVTCLVGLHYGHIIVHFKVIHIHGIAWMHLNKVLYSFSYMCFTAGVAGILFAAIYLMVDVCGYRRLTLVMEWMGMHALMIYIIAACNIVPVVLQGFYWGRPQNNILRLIGIGS</sequence>
<feature type="transmembrane region" description="Helical" evidence="2">
    <location>
        <begin position="150"/>
        <end position="166"/>
    </location>
</feature>
<feature type="transmembrane region" description="Helical" evidence="2">
    <location>
        <begin position="339"/>
        <end position="360"/>
    </location>
</feature>
<feature type="domain" description="Heparan-alpha-glucosaminide N-acetyltransferase catalytic" evidence="3">
    <location>
        <begin position="72"/>
        <end position="193"/>
    </location>
</feature>
<keyword evidence="2" id="KW-0472">Membrane</keyword>
<name>A0AAW0LUC6_QUESU</name>
<feature type="transmembrane region" description="Helical" evidence="2">
    <location>
        <begin position="380"/>
        <end position="400"/>
    </location>
</feature>
<protein>
    <submittedName>
        <fullName evidence="4">Heparan-alpha-glucosaminide n-acetyltransferase</fullName>
    </submittedName>
</protein>
<keyword evidence="2" id="KW-1133">Transmembrane helix</keyword>
<dbReference type="InterPro" id="IPR012429">
    <property type="entry name" value="HGSNAT_cat"/>
</dbReference>
<reference evidence="4 5" key="1">
    <citation type="journal article" date="2018" name="Sci. Data">
        <title>The draft genome sequence of cork oak.</title>
        <authorList>
            <person name="Ramos A.M."/>
            <person name="Usie A."/>
            <person name="Barbosa P."/>
            <person name="Barros P.M."/>
            <person name="Capote T."/>
            <person name="Chaves I."/>
            <person name="Simoes F."/>
            <person name="Abreu I."/>
            <person name="Carrasquinho I."/>
            <person name="Faro C."/>
            <person name="Guimaraes J.B."/>
            <person name="Mendonca D."/>
            <person name="Nobrega F."/>
            <person name="Rodrigues L."/>
            <person name="Saibo N.J.M."/>
            <person name="Varela M.C."/>
            <person name="Egas C."/>
            <person name="Matos J."/>
            <person name="Miguel C.M."/>
            <person name="Oliveira M.M."/>
            <person name="Ricardo C.P."/>
            <person name="Goncalves S."/>
        </authorList>
    </citation>
    <scope>NUCLEOTIDE SEQUENCE [LARGE SCALE GENOMIC DNA]</scope>
    <source>
        <strain evidence="5">cv. HL8</strain>
    </source>
</reference>
<feature type="compositionally biased region" description="Basic and acidic residues" evidence="1">
    <location>
        <begin position="7"/>
        <end position="21"/>
    </location>
</feature>
<dbReference type="Proteomes" id="UP000237347">
    <property type="component" value="Unassembled WGS sequence"/>
</dbReference>
<evidence type="ECO:0000313" key="5">
    <source>
        <dbReference type="Proteomes" id="UP000237347"/>
    </source>
</evidence>
<comment type="caution">
    <text evidence="4">The sequence shown here is derived from an EMBL/GenBank/DDBJ whole genome shotgun (WGS) entry which is preliminary data.</text>
</comment>
<gene>
    <name evidence="4" type="primary">Hgsnat_5</name>
    <name evidence="4" type="ORF">CFP56_032842</name>
</gene>
<dbReference type="PANTHER" id="PTHR31061:SF24">
    <property type="entry name" value="LD22376P"/>
    <property type="match status" value="1"/>
</dbReference>
<evidence type="ECO:0000256" key="2">
    <source>
        <dbReference type="SAM" id="Phobius"/>
    </source>
</evidence>
<evidence type="ECO:0000313" key="4">
    <source>
        <dbReference type="EMBL" id="KAK7854247.1"/>
    </source>
</evidence>
<dbReference type="Pfam" id="PF07786">
    <property type="entry name" value="HGSNAT_cat"/>
    <property type="match status" value="1"/>
</dbReference>
<feature type="region of interest" description="Disordered" evidence="1">
    <location>
        <begin position="1"/>
        <end position="21"/>
    </location>
</feature>
<dbReference type="EMBL" id="PKMF04000057">
    <property type="protein sequence ID" value="KAK7854247.1"/>
    <property type="molecule type" value="Genomic_DNA"/>
</dbReference>
<dbReference type="PANTHER" id="PTHR31061">
    <property type="entry name" value="LD22376P"/>
    <property type="match status" value="1"/>
</dbReference>
<proteinExistence type="predicted"/>